<protein>
    <submittedName>
        <fullName evidence="2">G8970 protein</fullName>
    </submittedName>
</protein>
<dbReference type="Proteomes" id="UP001497392">
    <property type="component" value="Unassembled WGS sequence"/>
</dbReference>
<comment type="caution">
    <text evidence="2">The sequence shown here is derived from an EMBL/GenBank/DDBJ whole genome shotgun (WGS) entry which is preliminary data.</text>
</comment>
<feature type="region of interest" description="Disordered" evidence="1">
    <location>
        <begin position="53"/>
        <end position="75"/>
    </location>
</feature>
<name>A0ABP1G815_9CHLO</name>
<dbReference type="EMBL" id="CAXHTA020000016">
    <property type="protein sequence ID" value="CAL5226148.1"/>
    <property type="molecule type" value="Genomic_DNA"/>
</dbReference>
<keyword evidence="3" id="KW-1185">Reference proteome</keyword>
<accession>A0ABP1G815</accession>
<gene>
    <name evidence="2" type="primary">g8970</name>
    <name evidence="2" type="ORF">VP750_LOCUS8054</name>
</gene>
<reference evidence="2 3" key="1">
    <citation type="submission" date="2024-06" db="EMBL/GenBank/DDBJ databases">
        <authorList>
            <person name="Kraege A."/>
            <person name="Thomma B."/>
        </authorList>
    </citation>
    <scope>NUCLEOTIDE SEQUENCE [LARGE SCALE GENOMIC DNA]</scope>
</reference>
<evidence type="ECO:0000313" key="2">
    <source>
        <dbReference type="EMBL" id="CAL5226148.1"/>
    </source>
</evidence>
<organism evidence="2 3">
    <name type="scientific">Coccomyxa viridis</name>
    <dbReference type="NCBI Taxonomy" id="1274662"/>
    <lineage>
        <taxon>Eukaryota</taxon>
        <taxon>Viridiplantae</taxon>
        <taxon>Chlorophyta</taxon>
        <taxon>core chlorophytes</taxon>
        <taxon>Trebouxiophyceae</taxon>
        <taxon>Trebouxiophyceae incertae sedis</taxon>
        <taxon>Coccomyxaceae</taxon>
        <taxon>Coccomyxa</taxon>
    </lineage>
</organism>
<feature type="compositionally biased region" description="Polar residues" evidence="1">
    <location>
        <begin position="63"/>
        <end position="75"/>
    </location>
</feature>
<proteinExistence type="predicted"/>
<evidence type="ECO:0000256" key="1">
    <source>
        <dbReference type="SAM" id="MobiDB-lite"/>
    </source>
</evidence>
<sequence length="75" mass="8164">MSKPASNKVLEKALTAELEGLQKIHVAVAKQITRLQHEEAVLKELLEQAKAESAQQEYPAVQAASSPAQDEANQQ</sequence>
<evidence type="ECO:0000313" key="3">
    <source>
        <dbReference type="Proteomes" id="UP001497392"/>
    </source>
</evidence>